<protein>
    <submittedName>
        <fullName evidence="1">YfdQ family protein</fullName>
    </submittedName>
</protein>
<reference evidence="1 2" key="1">
    <citation type="submission" date="2021-07" db="EMBL/GenBank/DDBJ databases">
        <title>complete genome sequencing of Tessaracoccus sp.J1M15.</title>
        <authorList>
            <person name="Bae J.-W."/>
            <person name="Kim D.-y."/>
        </authorList>
    </citation>
    <scope>NUCLEOTIDE SEQUENCE [LARGE SCALE GENOMIC DNA]</scope>
    <source>
        <strain evidence="1 2">J1M15</strain>
    </source>
</reference>
<dbReference type="EMBL" id="CP079216">
    <property type="protein sequence ID" value="QXT62740.1"/>
    <property type="molecule type" value="Genomic_DNA"/>
</dbReference>
<dbReference type="Proteomes" id="UP000824504">
    <property type="component" value="Chromosome"/>
</dbReference>
<keyword evidence="2" id="KW-1185">Reference proteome</keyword>
<accession>A0ABX8SJ99</accession>
<evidence type="ECO:0000313" key="2">
    <source>
        <dbReference type="Proteomes" id="UP000824504"/>
    </source>
</evidence>
<dbReference type="InterPro" id="IPR019276">
    <property type="entry name" value="DUF2303"/>
</dbReference>
<gene>
    <name evidence="1" type="ORF">KDB89_13555</name>
</gene>
<sequence length="306" mass="33856">MTDTNATPLLEVLPQELLADDHGHALLAITAQQAVMPREIDEGVFAILNADGGVEIIETPGYKKQREHDWHRAHTADTPEFLHRQVTVLDVDSLVDYLAHNTGIDPSKVEDDNAHGSGELEMWADIDRRTIKAILDGGTGLRKHTATLQLKTSREWDEWAQVDGKLFKQAEFAQFLENHISTIAEPDGGTLLDVAQTLQATTSTVFKQQAILANGQRQFRWEETVDARAGQSGDLKIPSELTLVLRPFQGSEPIALLARFRFQIREGVLSLGIKLAEPENAIEEAFGVLVNQLQTQVPVRINHGVG</sequence>
<name>A0ABX8SJ99_9ACTN</name>
<dbReference type="RefSeq" id="WP_219081904.1">
    <property type="nucleotide sequence ID" value="NZ_CP079216.1"/>
</dbReference>
<dbReference type="Pfam" id="PF10065">
    <property type="entry name" value="DUF2303"/>
    <property type="match status" value="1"/>
</dbReference>
<evidence type="ECO:0000313" key="1">
    <source>
        <dbReference type="EMBL" id="QXT62740.1"/>
    </source>
</evidence>
<proteinExistence type="predicted"/>
<organism evidence="1 2">
    <name type="scientific">Tessaracoccus palaemonis</name>
    <dbReference type="NCBI Taxonomy" id="2829499"/>
    <lineage>
        <taxon>Bacteria</taxon>
        <taxon>Bacillati</taxon>
        <taxon>Actinomycetota</taxon>
        <taxon>Actinomycetes</taxon>
        <taxon>Propionibacteriales</taxon>
        <taxon>Propionibacteriaceae</taxon>
        <taxon>Tessaracoccus</taxon>
    </lineage>
</organism>